<name>A0ACB8QBU0_9AGAM</name>
<evidence type="ECO:0000313" key="1">
    <source>
        <dbReference type="EMBL" id="KAI0029276.1"/>
    </source>
</evidence>
<gene>
    <name evidence="1" type="ORF">K488DRAFT_56693</name>
</gene>
<comment type="caution">
    <text evidence="1">The sequence shown here is derived from an EMBL/GenBank/DDBJ whole genome shotgun (WGS) entry which is preliminary data.</text>
</comment>
<organism evidence="1 2">
    <name type="scientific">Vararia minispora EC-137</name>
    <dbReference type="NCBI Taxonomy" id="1314806"/>
    <lineage>
        <taxon>Eukaryota</taxon>
        <taxon>Fungi</taxon>
        <taxon>Dikarya</taxon>
        <taxon>Basidiomycota</taxon>
        <taxon>Agaricomycotina</taxon>
        <taxon>Agaricomycetes</taxon>
        <taxon>Russulales</taxon>
        <taxon>Lachnocladiaceae</taxon>
        <taxon>Vararia</taxon>
    </lineage>
</organism>
<dbReference type="Proteomes" id="UP000814128">
    <property type="component" value="Unassembled WGS sequence"/>
</dbReference>
<keyword evidence="2" id="KW-1185">Reference proteome</keyword>
<accession>A0ACB8QBU0</accession>
<reference evidence="1" key="1">
    <citation type="submission" date="2021-02" db="EMBL/GenBank/DDBJ databases">
        <authorList>
            <consortium name="DOE Joint Genome Institute"/>
            <person name="Ahrendt S."/>
            <person name="Looney B.P."/>
            <person name="Miyauchi S."/>
            <person name="Morin E."/>
            <person name="Drula E."/>
            <person name="Courty P.E."/>
            <person name="Chicoki N."/>
            <person name="Fauchery L."/>
            <person name="Kohler A."/>
            <person name="Kuo A."/>
            <person name="Labutti K."/>
            <person name="Pangilinan J."/>
            <person name="Lipzen A."/>
            <person name="Riley R."/>
            <person name="Andreopoulos W."/>
            <person name="He G."/>
            <person name="Johnson J."/>
            <person name="Barry K.W."/>
            <person name="Grigoriev I.V."/>
            <person name="Nagy L."/>
            <person name="Hibbett D."/>
            <person name="Henrissat B."/>
            <person name="Matheny P.B."/>
            <person name="Labbe J."/>
            <person name="Martin F."/>
        </authorList>
    </citation>
    <scope>NUCLEOTIDE SEQUENCE</scope>
    <source>
        <strain evidence="1">EC-137</strain>
    </source>
</reference>
<protein>
    <submittedName>
        <fullName evidence="1">DNA ligase/mRNA capping enzyme</fullName>
    </submittedName>
</protein>
<evidence type="ECO:0000313" key="2">
    <source>
        <dbReference type="Proteomes" id="UP000814128"/>
    </source>
</evidence>
<sequence>MSNDELSEISGVKPKVLLVDGDEREVSSMTSSSKYKIKRTWDHYYCTCPAWRNQSRVPTNARTCKHLKALLGDEYEDARVKWKDPDGYAERSKGKAPAKGKPGSKGKPASNGKRSTKTGSKRKQDNDNDAGDHDVGKPAEKRRKVDAVDEDKEYEEVAGKAKVDVLLAVKWDVDTGPDPAGWWVSEKLDGVRTFYDGRSMYSRVGNPFIPPKWFLEKLPKDVTLDGELFAGRGKFQDAVSIVKTRNSPHWKDITFQVFDIPSSGTKPFEDRIKELQALFGPDGKWACEEVVVVEHEQVRDRQHVLDKLKDIEKLGGEGLMLRKPMSQYEGRRSNTMLKVKTFFDAEAVVVGYEPGKGRHKGVTGSLKCRMESGKTFNVGTGLSDKQRQNPPKIGEIIVYRFQEFTRDGVPRFPSYQGEAVDKTKPKDAEVPKHRKPGAATDDV</sequence>
<dbReference type="EMBL" id="MU273686">
    <property type="protein sequence ID" value="KAI0029276.1"/>
    <property type="molecule type" value="Genomic_DNA"/>
</dbReference>
<keyword evidence="1" id="KW-0436">Ligase</keyword>
<proteinExistence type="predicted"/>
<reference evidence="1" key="2">
    <citation type="journal article" date="2022" name="New Phytol.">
        <title>Evolutionary transition to the ectomycorrhizal habit in the genomes of a hyperdiverse lineage of mushroom-forming fungi.</title>
        <authorList>
            <person name="Looney B."/>
            <person name="Miyauchi S."/>
            <person name="Morin E."/>
            <person name="Drula E."/>
            <person name="Courty P.E."/>
            <person name="Kohler A."/>
            <person name="Kuo A."/>
            <person name="LaButti K."/>
            <person name="Pangilinan J."/>
            <person name="Lipzen A."/>
            <person name="Riley R."/>
            <person name="Andreopoulos W."/>
            <person name="He G."/>
            <person name="Johnson J."/>
            <person name="Nolan M."/>
            <person name="Tritt A."/>
            <person name="Barry K.W."/>
            <person name="Grigoriev I.V."/>
            <person name="Nagy L.G."/>
            <person name="Hibbett D."/>
            <person name="Henrissat B."/>
            <person name="Matheny P.B."/>
            <person name="Labbe J."/>
            <person name="Martin F.M."/>
        </authorList>
    </citation>
    <scope>NUCLEOTIDE SEQUENCE</scope>
    <source>
        <strain evidence="1">EC-137</strain>
    </source>
</reference>